<name>A0A438MM32_9ACTN</name>
<evidence type="ECO:0000313" key="3">
    <source>
        <dbReference type="EMBL" id="RVX46655.1"/>
    </source>
</evidence>
<evidence type="ECO:0000256" key="1">
    <source>
        <dbReference type="SAM" id="MobiDB-lite"/>
    </source>
</evidence>
<keyword evidence="2" id="KW-0472">Membrane</keyword>
<evidence type="ECO:0000256" key="2">
    <source>
        <dbReference type="SAM" id="Phobius"/>
    </source>
</evidence>
<evidence type="ECO:0000313" key="4">
    <source>
        <dbReference type="Proteomes" id="UP000284824"/>
    </source>
</evidence>
<dbReference type="AlphaFoldDB" id="A0A438MM32"/>
<accession>A0A438MM32</accession>
<dbReference type="Proteomes" id="UP000284824">
    <property type="component" value="Unassembled WGS sequence"/>
</dbReference>
<gene>
    <name evidence="3" type="ORF">EDD27_9547</name>
</gene>
<comment type="caution">
    <text evidence="3">The sequence shown here is derived from an EMBL/GenBank/DDBJ whole genome shotgun (WGS) entry which is preliminary data.</text>
</comment>
<proteinExistence type="predicted"/>
<sequence>MDFWGAVLVLFRRWYVTFPMFLLTLAATYGIYASVPTLYVSNAVLVLTMPTTGGTQPAEPGKRLAQTNPLLNFDWGLNMTATILIQALNTPETTARLGVVPGGEVTYVVSNGNTNPETLATGPFVFIEGKGSTPQEAESVVRRVIAQADVELLERQRWLNAPVSTYIRANEMVRPTVAEAQRTSKLRAAAGAGLLGGMCALASAFATESAAQALRRRRRRHAEEHHATVEQSGEPAAAPDAESGGRLVSRS</sequence>
<dbReference type="RefSeq" id="WP_127939002.1">
    <property type="nucleotide sequence ID" value="NZ_SAUN01000001.1"/>
</dbReference>
<keyword evidence="2" id="KW-1133">Transmembrane helix</keyword>
<feature type="region of interest" description="Disordered" evidence="1">
    <location>
        <begin position="215"/>
        <end position="251"/>
    </location>
</feature>
<feature type="transmembrane region" description="Helical" evidence="2">
    <location>
        <begin position="20"/>
        <end position="40"/>
    </location>
</feature>
<reference evidence="3 4" key="1">
    <citation type="submission" date="2019-01" db="EMBL/GenBank/DDBJ databases">
        <title>Sequencing the genomes of 1000 actinobacteria strains.</title>
        <authorList>
            <person name="Klenk H.-P."/>
        </authorList>
    </citation>
    <scope>NUCLEOTIDE SEQUENCE [LARGE SCALE GENOMIC DNA]</scope>
    <source>
        <strain evidence="3 4">DSM 43925</strain>
    </source>
</reference>
<organism evidence="3 4">
    <name type="scientific">Nonomuraea polychroma</name>
    <dbReference type="NCBI Taxonomy" id="46176"/>
    <lineage>
        <taxon>Bacteria</taxon>
        <taxon>Bacillati</taxon>
        <taxon>Actinomycetota</taxon>
        <taxon>Actinomycetes</taxon>
        <taxon>Streptosporangiales</taxon>
        <taxon>Streptosporangiaceae</taxon>
        <taxon>Nonomuraea</taxon>
    </lineage>
</organism>
<keyword evidence="4" id="KW-1185">Reference proteome</keyword>
<dbReference type="OrthoDB" id="3522370at2"/>
<protein>
    <recommendedName>
        <fullName evidence="5">Capsular polysaccharide biosynthesis protein</fullName>
    </recommendedName>
</protein>
<dbReference type="EMBL" id="SAUN01000001">
    <property type="protein sequence ID" value="RVX46655.1"/>
    <property type="molecule type" value="Genomic_DNA"/>
</dbReference>
<keyword evidence="2" id="KW-0812">Transmembrane</keyword>
<evidence type="ECO:0008006" key="5">
    <source>
        <dbReference type="Google" id="ProtNLM"/>
    </source>
</evidence>